<dbReference type="InterPro" id="IPR058651">
    <property type="entry name" value="HTH_VMAP-M9"/>
</dbReference>
<proteinExistence type="predicted"/>
<name>A0A3N6R620_9CYAN</name>
<sequence>MDWQTVLNSIDELVFQQTGKHLNNLQMGILKGVLNNEKYREIAEQYKCSNGHVKDEGYELWQVLSEIFGEKLNKSNFIATVERLGFTNSQHQIIVNPVQIGNLNLCPNSETAELENSNVANTQSNYNKTTSCQPIVENVLYKTKLNTVSKLIKLGLTAEQVAEVVDLPLNEVQKLME</sequence>
<dbReference type="EMBL" id="RCBY01000088">
    <property type="protein sequence ID" value="RQH40791.1"/>
    <property type="molecule type" value="Genomic_DNA"/>
</dbReference>
<evidence type="ECO:0000313" key="2">
    <source>
        <dbReference type="EMBL" id="RQH40791.1"/>
    </source>
</evidence>
<dbReference type="Proteomes" id="UP000269154">
    <property type="component" value="Unassembled WGS sequence"/>
</dbReference>
<comment type="caution">
    <text evidence="2">The sequence shown here is derived from an EMBL/GenBank/DDBJ whole genome shotgun (WGS) entry which is preliminary data.</text>
</comment>
<dbReference type="OrthoDB" id="459677at2"/>
<protein>
    <recommendedName>
        <fullName evidence="1">vWA-MoxR associated protein N-terminal HTH domain-containing protein</fullName>
    </recommendedName>
</protein>
<dbReference type="RefSeq" id="WP_124143960.1">
    <property type="nucleotide sequence ID" value="NZ_CAWOKI010000378.1"/>
</dbReference>
<reference evidence="2 3" key="1">
    <citation type="journal article" date="2018" name="ACS Chem. Biol.">
        <title>Ketoreductase domain dysfunction expands chemodiversity: malyngamide biosynthesis in the cyanobacterium Okeania hirsuta.</title>
        <authorList>
            <person name="Moss N.A."/>
            <person name="Leao T."/>
            <person name="Rankin M."/>
            <person name="McCullough T.M."/>
            <person name="Qu P."/>
            <person name="Korobeynikov A."/>
            <person name="Smith J.L."/>
            <person name="Gerwick L."/>
            <person name="Gerwick W.H."/>
        </authorList>
    </citation>
    <scope>NUCLEOTIDE SEQUENCE [LARGE SCALE GENOMIC DNA]</scope>
    <source>
        <strain evidence="2 3">PAB10Feb10-1</strain>
    </source>
</reference>
<evidence type="ECO:0000313" key="3">
    <source>
        <dbReference type="Proteomes" id="UP000269154"/>
    </source>
</evidence>
<feature type="domain" description="vWA-MoxR associated protein N-terminal HTH" evidence="1">
    <location>
        <begin position="1"/>
        <end position="84"/>
    </location>
</feature>
<organism evidence="2 3">
    <name type="scientific">Okeania hirsuta</name>
    <dbReference type="NCBI Taxonomy" id="1458930"/>
    <lineage>
        <taxon>Bacteria</taxon>
        <taxon>Bacillati</taxon>
        <taxon>Cyanobacteriota</taxon>
        <taxon>Cyanophyceae</taxon>
        <taxon>Oscillatoriophycideae</taxon>
        <taxon>Oscillatoriales</taxon>
        <taxon>Microcoleaceae</taxon>
        <taxon>Okeania</taxon>
    </lineage>
</organism>
<dbReference type="Pfam" id="PF26355">
    <property type="entry name" value="HTH_VMAP-M9"/>
    <property type="match status" value="1"/>
</dbReference>
<dbReference type="AlphaFoldDB" id="A0A3N6R620"/>
<accession>A0A3N6R620</accession>
<evidence type="ECO:0000259" key="1">
    <source>
        <dbReference type="Pfam" id="PF26355"/>
    </source>
</evidence>
<keyword evidence="3" id="KW-1185">Reference proteome</keyword>
<gene>
    <name evidence="2" type="ORF">D5R40_16300</name>
</gene>